<organism evidence="5 6">
    <name type="scientific">Allacma fusca</name>
    <dbReference type="NCBI Taxonomy" id="39272"/>
    <lineage>
        <taxon>Eukaryota</taxon>
        <taxon>Metazoa</taxon>
        <taxon>Ecdysozoa</taxon>
        <taxon>Arthropoda</taxon>
        <taxon>Hexapoda</taxon>
        <taxon>Collembola</taxon>
        <taxon>Symphypleona</taxon>
        <taxon>Sminthuridae</taxon>
        <taxon>Allacma</taxon>
    </lineage>
</organism>
<keyword evidence="3 4" id="KW-0472">Membrane</keyword>
<accession>A0A8J2JNK7</accession>
<feature type="transmembrane region" description="Helical" evidence="4">
    <location>
        <begin position="12"/>
        <end position="32"/>
    </location>
</feature>
<evidence type="ECO:0000313" key="5">
    <source>
        <dbReference type="EMBL" id="CAG7723551.1"/>
    </source>
</evidence>
<evidence type="ECO:0000256" key="2">
    <source>
        <dbReference type="ARBA" id="ARBA00022989"/>
    </source>
</evidence>
<evidence type="ECO:0000256" key="1">
    <source>
        <dbReference type="ARBA" id="ARBA00022692"/>
    </source>
</evidence>
<proteinExistence type="predicted"/>
<sequence>MWRGEAGVYIQTQYFSFAIGTIVAPMLMKPFLLEESKTENTTHGVSFPDSISTAILSSNNTEESQFYIPFSIGGSIIVLGASLILFLFFFDKYVPPSQDPSEENQVNEDYYTSPEDDTGSMAKLLKKIRNLDWDKITLITLSAFVLGFYQGMELCTFQFLPTFTHYTDLRLSEPDGAAVLSGLTGAYTAGRLAGILISYKKVSPALILVFNLIFATMGNVILLIFANSNLTLLWVGAVLLGLGYSTVFACVYDHIEKHLQVTNLIGALLLIVGGLVPVVYPLIVGDSVERKPLVLMYVIFFSLSMCTVIFSGIYYLTVIRKRVSIPQEGF</sequence>
<gene>
    <name evidence="5" type="ORF">AFUS01_LOCUS12634</name>
</gene>
<feature type="transmembrane region" description="Helical" evidence="4">
    <location>
        <begin position="264"/>
        <end position="283"/>
    </location>
</feature>
<evidence type="ECO:0000256" key="3">
    <source>
        <dbReference type="ARBA" id="ARBA00023136"/>
    </source>
</evidence>
<reference evidence="5" key="1">
    <citation type="submission" date="2021-06" db="EMBL/GenBank/DDBJ databases">
        <authorList>
            <person name="Hodson N. C."/>
            <person name="Mongue J. A."/>
            <person name="Jaron S. K."/>
        </authorList>
    </citation>
    <scope>NUCLEOTIDE SEQUENCE</scope>
</reference>
<dbReference type="PANTHER" id="PTHR23121">
    <property type="entry name" value="SODIUM-DEPENDENT GLUCOSE TRANSPORTER 1"/>
    <property type="match status" value="1"/>
</dbReference>
<feature type="transmembrane region" description="Helical" evidence="4">
    <location>
        <begin position="136"/>
        <end position="159"/>
    </location>
</feature>
<comment type="caution">
    <text evidence="5">The sequence shown here is derived from an EMBL/GenBank/DDBJ whole genome shotgun (WGS) entry which is preliminary data.</text>
</comment>
<keyword evidence="6" id="KW-1185">Reference proteome</keyword>
<name>A0A8J2JNK7_9HEXA</name>
<dbReference type="EMBL" id="CAJVCH010100153">
    <property type="protein sequence ID" value="CAG7723551.1"/>
    <property type="molecule type" value="Genomic_DNA"/>
</dbReference>
<feature type="transmembrane region" description="Helical" evidence="4">
    <location>
        <begin position="295"/>
        <end position="316"/>
    </location>
</feature>
<keyword evidence="2 4" id="KW-1133">Transmembrane helix</keyword>
<feature type="transmembrane region" description="Helical" evidence="4">
    <location>
        <begin position="66"/>
        <end position="90"/>
    </location>
</feature>
<evidence type="ECO:0000313" key="6">
    <source>
        <dbReference type="Proteomes" id="UP000708208"/>
    </source>
</evidence>
<dbReference type="Proteomes" id="UP000708208">
    <property type="component" value="Unassembled WGS sequence"/>
</dbReference>
<dbReference type="AlphaFoldDB" id="A0A8J2JNK7"/>
<evidence type="ECO:0000256" key="4">
    <source>
        <dbReference type="SAM" id="Phobius"/>
    </source>
</evidence>
<feature type="transmembrane region" description="Helical" evidence="4">
    <location>
        <begin position="232"/>
        <end position="252"/>
    </location>
</feature>
<protein>
    <submittedName>
        <fullName evidence="5">Uncharacterized protein</fullName>
    </submittedName>
</protein>
<feature type="transmembrane region" description="Helical" evidence="4">
    <location>
        <begin position="179"/>
        <end position="199"/>
    </location>
</feature>
<keyword evidence="1 4" id="KW-0812">Transmembrane</keyword>
<dbReference type="OrthoDB" id="18420at2759"/>
<feature type="transmembrane region" description="Helical" evidence="4">
    <location>
        <begin position="206"/>
        <end position="226"/>
    </location>
</feature>
<dbReference type="PANTHER" id="PTHR23121:SF9">
    <property type="entry name" value="SODIUM-DEPENDENT GLUCOSE TRANSPORTER 1"/>
    <property type="match status" value="1"/>
</dbReference>